<organism evidence="3 4">
    <name type="scientific">Oreochromis aureus</name>
    <name type="common">Israeli tilapia</name>
    <name type="synonym">Chromis aureus</name>
    <dbReference type="NCBI Taxonomy" id="47969"/>
    <lineage>
        <taxon>Eukaryota</taxon>
        <taxon>Metazoa</taxon>
        <taxon>Chordata</taxon>
        <taxon>Craniata</taxon>
        <taxon>Vertebrata</taxon>
        <taxon>Euteleostomi</taxon>
        <taxon>Actinopterygii</taxon>
        <taxon>Neopterygii</taxon>
        <taxon>Teleostei</taxon>
        <taxon>Neoteleostei</taxon>
        <taxon>Acanthomorphata</taxon>
        <taxon>Ovalentaria</taxon>
        <taxon>Cichlomorphae</taxon>
        <taxon>Cichliformes</taxon>
        <taxon>Cichlidae</taxon>
        <taxon>African cichlids</taxon>
        <taxon>Pseudocrenilabrinae</taxon>
        <taxon>Oreochromini</taxon>
        <taxon>Oreochromis</taxon>
    </lineage>
</organism>
<dbReference type="CDD" id="cd00087">
    <property type="entry name" value="FReD"/>
    <property type="match status" value="1"/>
</dbReference>
<proteinExistence type="predicted"/>
<dbReference type="InterPro" id="IPR002181">
    <property type="entry name" value="Fibrinogen_a/b/g_C_dom"/>
</dbReference>
<protein>
    <recommendedName>
        <fullName evidence="2">Fibrinogen C-terminal domain-containing protein</fullName>
    </recommendedName>
</protein>
<dbReference type="PROSITE" id="PS51257">
    <property type="entry name" value="PROKAR_LIPOPROTEIN"/>
    <property type="match status" value="1"/>
</dbReference>
<keyword evidence="4" id="KW-1185">Reference proteome</keyword>
<evidence type="ECO:0000259" key="2">
    <source>
        <dbReference type="PROSITE" id="PS51406"/>
    </source>
</evidence>
<dbReference type="PANTHER" id="PTHR19143">
    <property type="entry name" value="FIBRINOGEN/TENASCIN/ANGIOPOEITIN"/>
    <property type="match status" value="1"/>
</dbReference>
<dbReference type="InterPro" id="IPR050373">
    <property type="entry name" value="Fibrinogen_C-term_domain"/>
</dbReference>
<name>A0A668T0T3_OREAU</name>
<feature type="chain" id="PRO_5044216459" description="Fibrinogen C-terminal domain-containing protein" evidence="1">
    <location>
        <begin position="25"/>
        <end position="311"/>
    </location>
</feature>
<reference evidence="3" key="1">
    <citation type="submission" date="2025-08" db="UniProtKB">
        <authorList>
            <consortium name="Ensembl"/>
        </authorList>
    </citation>
    <scope>IDENTIFICATION</scope>
</reference>
<evidence type="ECO:0000313" key="4">
    <source>
        <dbReference type="Proteomes" id="UP000472276"/>
    </source>
</evidence>
<feature type="signal peptide" evidence="1">
    <location>
        <begin position="1"/>
        <end position="24"/>
    </location>
</feature>
<keyword evidence="1" id="KW-0732">Signal</keyword>
<dbReference type="PANTHER" id="PTHR19143:SF225">
    <property type="entry name" value="MICROFIBRIL-ASSOCIATED GLYCOPROTEIN 4"/>
    <property type="match status" value="1"/>
</dbReference>
<dbReference type="GO" id="GO:0005615">
    <property type="term" value="C:extracellular space"/>
    <property type="evidence" value="ECO:0007669"/>
    <property type="project" value="TreeGrafter"/>
</dbReference>
<accession>A0A668T0T3</accession>
<dbReference type="Pfam" id="PF00147">
    <property type="entry name" value="Fibrinogen_C"/>
    <property type="match status" value="2"/>
</dbReference>
<gene>
    <name evidence="3" type="primary">MFAP4</name>
</gene>
<sequence>MKLLSVLLLLLVSLLSSCAPLVLPLDCSDVYNQDSSRPSGVYTIYPIGATSAVQVYCDMDSLNGRWTRGAAVWGKPANRSLAALLQASRYSLLEASRNQPSCVHDLQTKVAGRWWYLSVVLTSLECRVCPAGYPLSRPQVFQRRTDGSVNFYRPWSQYKMGFGNPAREYWLGLERLFHLTLRKRYELLVDMEDFSGNKAFARYSSFSIDPESYGYRLHVSGFINGGAGDSLSAHNGQKFSTFDKDQDSSSGNCAKSFQGAFWYNNCHLANPNGAYRWGADSTLYAVGVEWALWKGHDYSLKTISMKIRPVQ</sequence>
<dbReference type="Proteomes" id="UP000472276">
    <property type="component" value="Unassembled WGS sequence"/>
</dbReference>
<dbReference type="Ensembl" id="ENSOABT00000021012.2">
    <property type="protein sequence ID" value="ENSOABP00000020408.2"/>
    <property type="gene ID" value="ENSOABG00000031544.1"/>
</dbReference>
<feature type="domain" description="Fibrinogen C-terminal" evidence="2">
    <location>
        <begin position="18"/>
        <end position="311"/>
    </location>
</feature>
<evidence type="ECO:0000256" key="1">
    <source>
        <dbReference type="SAM" id="SignalP"/>
    </source>
</evidence>
<reference evidence="3" key="2">
    <citation type="submission" date="2025-09" db="UniProtKB">
        <authorList>
            <consortium name="Ensembl"/>
        </authorList>
    </citation>
    <scope>IDENTIFICATION</scope>
</reference>
<dbReference type="SMART" id="SM00186">
    <property type="entry name" value="FBG"/>
    <property type="match status" value="1"/>
</dbReference>
<dbReference type="NCBIfam" id="NF040941">
    <property type="entry name" value="GGGWT_bact"/>
    <property type="match status" value="1"/>
</dbReference>
<dbReference type="Gene3D" id="3.90.215.10">
    <property type="entry name" value="Gamma Fibrinogen, chain A, domain 1"/>
    <property type="match status" value="2"/>
</dbReference>
<dbReference type="InterPro" id="IPR014716">
    <property type="entry name" value="Fibrinogen_a/b/g_C_1"/>
</dbReference>
<dbReference type="SUPFAM" id="SSF56496">
    <property type="entry name" value="Fibrinogen C-terminal domain-like"/>
    <property type="match status" value="1"/>
</dbReference>
<evidence type="ECO:0000313" key="3">
    <source>
        <dbReference type="Ensembl" id="ENSOABP00000020408.2"/>
    </source>
</evidence>
<dbReference type="PROSITE" id="PS51406">
    <property type="entry name" value="FIBRINOGEN_C_2"/>
    <property type="match status" value="1"/>
</dbReference>
<dbReference type="InterPro" id="IPR036056">
    <property type="entry name" value="Fibrinogen-like_C"/>
</dbReference>
<dbReference type="GO" id="GO:0048251">
    <property type="term" value="P:elastic fiber assembly"/>
    <property type="evidence" value="ECO:0007669"/>
    <property type="project" value="TreeGrafter"/>
</dbReference>
<dbReference type="OMA" id="QPCGEDS"/>
<dbReference type="AlphaFoldDB" id="A0A668T0T3"/>